<keyword evidence="2" id="KW-1185">Reference proteome</keyword>
<dbReference type="SUPFAM" id="SSF52540">
    <property type="entry name" value="P-loop containing nucleoside triphosphate hydrolases"/>
    <property type="match status" value="1"/>
</dbReference>
<evidence type="ECO:0000313" key="2">
    <source>
        <dbReference type="Proteomes" id="UP000027471"/>
    </source>
</evidence>
<dbReference type="RefSeq" id="WP_038127208.1">
    <property type="nucleotide sequence ID" value="NZ_AUNB01000001.1"/>
</dbReference>
<dbReference type="eggNOG" id="ENOG5033ISC">
    <property type="taxonomic scope" value="Bacteria"/>
</dbReference>
<dbReference type="STRING" id="1353528.DT23_00740"/>
<reference evidence="1 2" key="1">
    <citation type="journal article" date="2015" name="Antonie Van Leeuwenhoek">
        <title>Thioclava indica sp. nov., isolated from surface seawater of the Indian Ocean.</title>
        <authorList>
            <person name="Liu Y."/>
            <person name="Lai Q."/>
            <person name="Du J."/>
            <person name="Xu H."/>
            <person name="Jiang L."/>
            <person name="Shao Z."/>
        </authorList>
    </citation>
    <scope>NUCLEOTIDE SEQUENCE [LARGE SCALE GENOMIC DNA]</scope>
    <source>
        <strain evidence="1 2">DT23-4</strain>
    </source>
</reference>
<dbReference type="Proteomes" id="UP000027471">
    <property type="component" value="Unassembled WGS sequence"/>
</dbReference>
<proteinExistence type="predicted"/>
<accession>A0A074JV11</accession>
<comment type="caution">
    <text evidence="1">The sequence shown here is derived from an EMBL/GenBank/DDBJ whole genome shotgun (WGS) entry which is preliminary data.</text>
</comment>
<dbReference type="AlphaFoldDB" id="A0A074JV11"/>
<sequence>MSYRSLGFSADPFSNKALQADEEGEKLVVDREAEVKKLVRRVQESDKVPTLEGPNGVGKTSIINIALHRLLMQSQRDENEPMFIPCRCSFQINKEKGAEEFLDEFYLQVALTLVESANMLRPPPGYTKAPIETSIKNYIQSPIIRNYTGSILGNGLGYGGTPNSGKGWERVGFRAAIDGWLKLLFPKSEAGGVVCVIDNLEILQSSAKAKETIEALRDTAFTVAGVKWILCGSSGVVRGVASSTRLAGWLHKPINIGELREEVGGEVYEKRVETFRKNEQATLPLTRDNFITLFDMFKGNSRFALDEAGAFCTWIFDEVDDLSKIPDDSFERWLREELETNYDEIFVFFRDRDEEAFKGICQQEIFVPNDCSELGFDDVAEFTAILDRFQNYGLVTPTLDQNTPEDTVYEISPKSLKLQYFIDSQADRE</sequence>
<gene>
    <name evidence="1" type="ORF">DT23_00740</name>
</gene>
<evidence type="ECO:0000313" key="1">
    <source>
        <dbReference type="EMBL" id="KEO61526.1"/>
    </source>
</evidence>
<name>A0A074JV11_9RHOB</name>
<dbReference type="Gene3D" id="3.40.50.300">
    <property type="entry name" value="P-loop containing nucleotide triphosphate hydrolases"/>
    <property type="match status" value="1"/>
</dbReference>
<organism evidence="1 2">
    <name type="scientific">Thioclava indica</name>
    <dbReference type="NCBI Taxonomy" id="1353528"/>
    <lineage>
        <taxon>Bacteria</taxon>
        <taxon>Pseudomonadati</taxon>
        <taxon>Pseudomonadota</taxon>
        <taxon>Alphaproteobacteria</taxon>
        <taxon>Rhodobacterales</taxon>
        <taxon>Paracoccaceae</taxon>
        <taxon>Thioclava</taxon>
    </lineage>
</organism>
<dbReference type="EMBL" id="AUNB01000001">
    <property type="protein sequence ID" value="KEO61526.1"/>
    <property type="molecule type" value="Genomic_DNA"/>
</dbReference>
<protein>
    <submittedName>
        <fullName evidence="1">Uncharacterized protein</fullName>
    </submittedName>
</protein>
<dbReference type="OrthoDB" id="2633870at2"/>
<dbReference type="InterPro" id="IPR027417">
    <property type="entry name" value="P-loop_NTPase"/>
</dbReference>